<feature type="chain" id="PRO_5046827759" evidence="1">
    <location>
        <begin position="26"/>
        <end position="358"/>
    </location>
</feature>
<keyword evidence="1" id="KW-0732">Signal</keyword>
<evidence type="ECO:0000256" key="1">
    <source>
        <dbReference type="SAM" id="SignalP"/>
    </source>
</evidence>
<comment type="caution">
    <text evidence="2">The sequence shown here is derived from an EMBL/GenBank/DDBJ whole genome shotgun (WGS) entry which is preliminary data.</text>
</comment>
<evidence type="ECO:0000313" key="2">
    <source>
        <dbReference type="EMBL" id="MEK7950544.1"/>
    </source>
</evidence>
<sequence>MKKSPAFMSKALLVAISIGAITSCATSVSGNRAVAEDGRKIHRAEQLDEFYLEKTVYVQGLGTKAALEKLDREYRSSCRKAGEVPLDLTYEVPAGYERPLNFRAGDNFEHAVREIAATSGLDWKRRGNVYQFQVPKVSRDNNRLMQETLSVPPDFLSRVAGGGYDRKWGARGAFEKRGVSLDPSTRLTVVGSRFHVETRSPSDRVMTSGMVDSMVQQIPLQYHLSYRTFEIPAGQSWTVPANGIASDHDLAQLRQIPGVQEYVPQWEGDTRFDDPSTVQDFGKRLRFQAYLLGLGVQVKAEFDQTIRDGKPVAIVAVGQTPDGGTRIATKTRADGSRMVLAVTPTIIDATGRPVRKSR</sequence>
<dbReference type="Proteomes" id="UP001371305">
    <property type="component" value="Unassembled WGS sequence"/>
</dbReference>
<organism evidence="2 3">
    <name type="scientific">Luteolibacter soli</name>
    <dbReference type="NCBI Taxonomy" id="3135280"/>
    <lineage>
        <taxon>Bacteria</taxon>
        <taxon>Pseudomonadati</taxon>
        <taxon>Verrucomicrobiota</taxon>
        <taxon>Verrucomicrobiia</taxon>
        <taxon>Verrucomicrobiales</taxon>
        <taxon>Verrucomicrobiaceae</taxon>
        <taxon>Luteolibacter</taxon>
    </lineage>
</organism>
<evidence type="ECO:0000313" key="3">
    <source>
        <dbReference type="Proteomes" id="UP001371305"/>
    </source>
</evidence>
<protein>
    <submittedName>
        <fullName evidence="2">Uncharacterized protein</fullName>
    </submittedName>
</protein>
<name>A0ABU9AS55_9BACT</name>
<dbReference type="RefSeq" id="WP_341404152.1">
    <property type="nucleotide sequence ID" value="NZ_JBBUKT010000003.1"/>
</dbReference>
<dbReference type="PROSITE" id="PS51257">
    <property type="entry name" value="PROKAR_LIPOPROTEIN"/>
    <property type="match status" value="1"/>
</dbReference>
<proteinExistence type="predicted"/>
<keyword evidence="3" id="KW-1185">Reference proteome</keyword>
<feature type="signal peptide" evidence="1">
    <location>
        <begin position="1"/>
        <end position="25"/>
    </location>
</feature>
<accession>A0ABU9AS55</accession>
<gene>
    <name evidence="2" type="ORF">WKV53_08560</name>
</gene>
<dbReference type="EMBL" id="JBBUKT010000003">
    <property type="protein sequence ID" value="MEK7950544.1"/>
    <property type="molecule type" value="Genomic_DNA"/>
</dbReference>
<reference evidence="2 3" key="1">
    <citation type="submission" date="2024-04" db="EMBL/GenBank/DDBJ databases">
        <title>Luteolibacter sp. isolated from soil.</title>
        <authorList>
            <person name="An J."/>
        </authorList>
    </citation>
    <scope>NUCLEOTIDE SEQUENCE [LARGE SCALE GENOMIC DNA]</scope>
    <source>
        <strain evidence="2 3">Y139</strain>
    </source>
</reference>